<keyword evidence="2 5" id="KW-0812">Transmembrane</keyword>
<gene>
    <name evidence="7" type="ORF">LSTR_LSTR007145</name>
</gene>
<dbReference type="PROSITE" id="PS50261">
    <property type="entry name" value="G_PROTEIN_RECEP_F2_4"/>
    <property type="match status" value="1"/>
</dbReference>
<comment type="caution">
    <text evidence="7">The sequence shown here is derived from an EMBL/GenBank/DDBJ whole genome shotgun (WGS) entry which is preliminary data.</text>
</comment>
<feature type="transmembrane region" description="Helical" evidence="5">
    <location>
        <begin position="24"/>
        <end position="44"/>
    </location>
</feature>
<reference evidence="7 8" key="1">
    <citation type="journal article" date="2017" name="Gigascience">
        <title>Genome sequence of the small brown planthopper, Laodelphax striatellus.</title>
        <authorList>
            <person name="Zhu J."/>
            <person name="Jiang F."/>
            <person name="Wang X."/>
            <person name="Yang P."/>
            <person name="Bao Y."/>
            <person name="Zhao W."/>
            <person name="Wang W."/>
            <person name="Lu H."/>
            <person name="Wang Q."/>
            <person name="Cui N."/>
            <person name="Li J."/>
            <person name="Chen X."/>
            <person name="Luo L."/>
            <person name="Yu J."/>
            <person name="Kang L."/>
            <person name="Cui F."/>
        </authorList>
    </citation>
    <scope>NUCLEOTIDE SEQUENCE [LARGE SCALE GENOMIC DNA]</scope>
    <source>
        <strain evidence="7">Lst14</strain>
    </source>
</reference>
<sequence length="347" mass="40002">MNRSIIYPAELNFNNCLHFSSHNLFLYLFSTSLVFLSLTVIVYLSLPTLRTLGGKIIIGELISVILSFLFLVLILIFKDEFSFNICLLMGYTTHYALLCHFFWLNVMSFDIWLTFRTNAEINWMRSERRILAKKEAKRLKYYILYACGVPLLIVLLTYMAQILLPRENAINPRVGHIKCFIEQSTSKNVFYFYPLTVLAVLNIIMFSATAQKIFLETKKTKLLYGGRSNSRALARLRLEKRRFLIYLKLFVAMGVPWLAEPLSGISGHFRCGWLLLDLFNASLGLPVFLLFICQRRTLCLLKQRLFPGSKPSYPCNNSLSSSSHTSMMSRLSSNTLLIAAKYENTRL</sequence>
<evidence type="ECO:0000259" key="6">
    <source>
        <dbReference type="PROSITE" id="PS50261"/>
    </source>
</evidence>
<dbReference type="EMBL" id="QKKF02023298">
    <property type="protein sequence ID" value="RZF37783.1"/>
    <property type="molecule type" value="Genomic_DNA"/>
</dbReference>
<feature type="transmembrane region" description="Helical" evidence="5">
    <location>
        <begin position="142"/>
        <end position="164"/>
    </location>
</feature>
<evidence type="ECO:0000256" key="3">
    <source>
        <dbReference type="ARBA" id="ARBA00022989"/>
    </source>
</evidence>
<evidence type="ECO:0000256" key="5">
    <source>
        <dbReference type="SAM" id="Phobius"/>
    </source>
</evidence>
<evidence type="ECO:0000313" key="8">
    <source>
        <dbReference type="Proteomes" id="UP000291343"/>
    </source>
</evidence>
<evidence type="ECO:0000256" key="2">
    <source>
        <dbReference type="ARBA" id="ARBA00022692"/>
    </source>
</evidence>
<evidence type="ECO:0000256" key="4">
    <source>
        <dbReference type="ARBA" id="ARBA00023136"/>
    </source>
</evidence>
<keyword evidence="4 5" id="KW-0472">Membrane</keyword>
<dbReference type="GO" id="GO:0007166">
    <property type="term" value="P:cell surface receptor signaling pathway"/>
    <property type="evidence" value="ECO:0007669"/>
    <property type="project" value="InterPro"/>
</dbReference>
<keyword evidence="8" id="KW-1185">Reference proteome</keyword>
<dbReference type="InParanoid" id="A0A482WWA7"/>
<dbReference type="CDD" id="cd15039">
    <property type="entry name" value="7tmB3_Methuselah-like"/>
    <property type="match status" value="1"/>
</dbReference>
<dbReference type="GO" id="GO:0008528">
    <property type="term" value="F:G protein-coupled peptide receptor activity"/>
    <property type="evidence" value="ECO:0007669"/>
    <property type="project" value="TreeGrafter"/>
</dbReference>
<dbReference type="AlphaFoldDB" id="A0A482WWA7"/>
<evidence type="ECO:0000313" key="7">
    <source>
        <dbReference type="EMBL" id="RZF37783.1"/>
    </source>
</evidence>
<evidence type="ECO:0000256" key="1">
    <source>
        <dbReference type="ARBA" id="ARBA00004141"/>
    </source>
</evidence>
<feature type="transmembrane region" description="Helical" evidence="5">
    <location>
        <begin position="56"/>
        <end position="75"/>
    </location>
</feature>
<keyword evidence="3 5" id="KW-1133">Transmembrane helix</keyword>
<organism evidence="7 8">
    <name type="scientific">Laodelphax striatellus</name>
    <name type="common">Small brown planthopper</name>
    <name type="synonym">Delphax striatella</name>
    <dbReference type="NCBI Taxonomy" id="195883"/>
    <lineage>
        <taxon>Eukaryota</taxon>
        <taxon>Metazoa</taxon>
        <taxon>Ecdysozoa</taxon>
        <taxon>Arthropoda</taxon>
        <taxon>Hexapoda</taxon>
        <taxon>Insecta</taxon>
        <taxon>Pterygota</taxon>
        <taxon>Neoptera</taxon>
        <taxon>Paraneoptera</taxon>
        <taxon>Hemiptera</taxon>
        <taxon>Auchenorrhyncha</taxon>
        <taxon>Fulgoroidea</taxon>
        <taxon>Delphacidae</taxon>
        <taxon>Criomorphinae</taxon>
        <taxon>Laodelphax</taxon>
    </lineage>
</organism>
<feature type="transmembrane region" description="Helical" evidence="5">
    <location>
        <begin position="95"/>
        <end position="115"/>
    </location>
</feature>
<dbReference type="PANTHER" id="PTHR47154:SF2">
    <property type="entry name" value="G-PROTEIN COUPLED RECEPTOR MTH-RELATED"/>
    <property type="match status" value="1"/>
</dbReference>
<feature type="transmembrane region" description="Helical" evidence="5">
    <location>
        <begin position="271"/>
        <end position="293"/>
    </location>
</feature>
<dbReference type="Proteomes" id="UP000291343">
    <property type="component" value="Unassembled WGS sequence"/>
</dbReference>
<dbReference type="InterPro" id="IPR017981">
    <property type="entry name" value="GPCR_2-like_7TM"/>
</dbReference>
<protein>
    <recommendedName>
        <fullName evidence="6">G-protein coupled receptors family 2 profile 2 domain-containing protein</fullName>
    </recommendedName>
</protein>
<dbReference type="PANTHER" id="PTHR47154">
    <property type="entry name" value="G-PROTEIN COUPLED RECEPTOR MTH-RELATED"/>
    <property type="match status" value="1"/>
</dbReference>
<dbReference type="OrthoDB" id="6082634at2759"/>
<feature type="domain" description="G-protein coupled receptors family 2 profile 2" evidence="6">
    <location>
        <begin position="21"/>
        <end position="295"/>
    </location>
</feature>
<feature type="transmembrane region" description="Helical" evidence="5">
    <location>
        <begin position="190"/>
        <end position="210"/>
    </location>
</feature>
<comment type="subcellular location">
    <subcellularLocation>
        <location evidence="1">Membrane</location>
        <topology evidence="1">Multi-pass membrane protein</topology>
    </subcellularLocation>
</comment>
<proteinExistence type="predicted"/>
<dbReference type="Gene3D" id="1.20.1070.10">
    <property type="entry name" value="Rhodopsin 7-helix transmembrane proteins"/>
    <property type="match status" value="1"/>
</dbReference>
<feature type="transmembrane region" description="Helical" evidence="5">
    <location>
        <begin position="243"/>
        <end position="259"/>
    </location>
</feature>
<accession>A0A482WWA7</accession>
<dbReference type="GO" id="GO:0005886">
    <property type="term" value="C:plasma membrane"/>
    <property type="evidence" value="ECO:0007669"/>
    <property type="project" value="TreeGrafter"/>
</dbReference>
<dbReference type="STRING" id="195883.A0A482WWA7"/>
<dbReference type="InterPro" id="IPR051384">
    <property type="entry name" value="Mth_GPCR"/>
</dbReference>
<name>A0A482WWA7_LAOST</name>